<proteinExistence type="predicted"/>
<evidence type="ECO:0000256" key="1">
    <source>
        <dbReference type="SAM" id="Coils"/>
    </source>
</evidence>
<feature type="coiled-coil region" evidence="1">
    <location>
        <begin position="40"/>
        <end position="67"/>
    </location>
</feature>
<reference evidence="2" key="1">
    <citation type="journal article" date="2015" name="Nature">
        <title>Complex archaea that bridge the gap between prokaryotes and eukaryotes.</title>
        <authorList>
            <person name="Spang A."/>
            <person name="Saw J.H."/>
            <person name="Jorgensen S.L."/>
            <person name="Zaremba-Niedzwiedzka K."/>
            <person name="Martijn J."/>
            <person name="Lind A.E."/>
            <person name="van Eijk R."/>
            <person name="Schleper C."/>
            <person name="Guy L."/>
            <person name="Ettema T.J."/>
        </authorList>
    </citation>
    <scope>NUCLEOTIDE SEQUENCE</scope>
</reference>
<comment type="caution">
    <text evidence="2">The sequence shown here is derived from an EMBL/GenBank/DDBJ whole genome shotgun (WGS) entry which is preliminary data.</text>
</comment>
<evidence type="ECO:0000313" key="2">
    <source>
        <dbReference type="EMBL" id="KKM73372.1"/>
    </source>
</evidence>
<protein>
    <submittedName>
        <fullName evidence="2">Uncharacterized protein</fullName>
    </submittedName>
</protein>
<dbReference type="AlphaFoldDB" id="A0A0F9MVX9"/>
<gene>
    <name evidence="2" type="ORF">LCGC14_1411100</name>
</gene>
<sequence>MTNEEKELREIREAAGEDAGCSHENLLILVRNAVPQIPHALELMQELAGVKRERDALRGEVVALREELEVSLGLVGMIQDGLDVEGSAEELYTGINAALATPAGKPEAEVIAAVVKVAEAEEDYKVKRQAWIRSDVDCYTGSRAKDRMDTADEKLSVARRILCKAVKRMKDARS</sequence>
<dbReference type="EMBL" id="LAZR01009311">
    <property type="protein sequence ID" value="KKM73372.1"/>
    <property type="molecule type" value="Genomic_DNA"/>
</dbReference>
<name>A0A0F9MVX9_9ZZZZ</name>
<organism evidence="2">
    <name type="scientific">marine sediment metagenome</name>
    <dbReference type="NCBI Taxonomy" id="412755"/>
    <lineage>
        <taxon>unclassified sequences</taxon>
        <taxon>metagenomes</taxon>
        <taxon>ecological metagenomes</taxon>
    </lineage>
</organism>
<accession>A0A0F9MVX9</accession>
<keyword evidence="1" id="KW-0175">Coiled coil</keyword>